<keyword evidence="1" id="KW-0808">Transferase</keyword>
<gene>
    <name evidence="1" type="ORF">E1301_Tti010461</name>
</gene>
<keyword evidence="2" id="KW-1185">Reference proteome</keyword>
<dbReference type="GO" id="GO:0005911">
    <property type="term" value="C:cell-cell junction"/>
    <property type="evidence" value="ECO:0007669"/>
    <property type="project" value="TreeGrafter"/>
</dbReference>
<organism evidence="1 2">
    <name type="scientific">Triplophysa tibetana</name>
    <dbReference type="NCBI Taxonomy" id="1572043"/>
    <lineage>
        <taxon>Eukaryota</taxon>
        <taxon>Metazoa</taxon>
        <taxon>Chordata</taxon>
        <taxon>Craniata</taxon>
        <taxon>Vertebrata</taxon>
        <taxon>Euteleostomi</taxon>
        <taxon>Actinopterygii</taxon>
        <taxon>Neopterygii</taxon>
        <taxon>Teleostei</taxon>
        <taxon>Ostariophysi</taxon>
        <taxon>Cypriniformes</taxon>
        <taxon>Nemacheilidae</taxon>
        <taxon>Triplophysa</taxon>
    </lineage>
</organism>
<reference evidence="1 2" key="1">
    <citation type="journal article" date="2019" name="Mol. Ecol. Resour.">
        <title>Chromosome-level genome assembly of Triplophysa tibetana, a fish adapted to the harsh high-altitude environment of the Tibetan Plateau.</title>
        <authorList>
            <person name="Yang X."/>
            <person name="Liu H."/>
            <person name="Ma Z."/>
            <person name="Zou Y."/>
            <person name="Zou M."/>
            <person name="Mao Y."/>
            <person name="Li X."/>
            <person name="Wang H."/>
            <person name="Chen T."/>
            <person name="Wang W."/>
            <person name="Yang R."/>
        </authorList>
    </citation>
    <scope>NUCLEOTIDE SEQUENCE [LARGE SCALE GENOMIC DNA]</scope>
    <source>
        <strain evidence="1">TTIB1903HZAU</strain>
        <tissue evidence="1">Muscle</tissue>
    </source>
</reference>
<dbReference type="EMBL" id="SOYY01000019">
    <property type="protein sequence ID" value="KAA0707780.1"/>
    <property type="molecule type" value="Genomic_DNA"/>
</dbReference>
<name>A0A5A9NDS3_9TELE</name>
<dbReference type="AlphaFoldDB" id="A0A5A9NDS3"/>
<dbReference type="GO" id="GO:0016301">
    <property type="term" value="F:kinase activity"/>
    <property type="evidence" value="ECO:0007669"/>
    <property type="project" value="UniProtKB-KW"/>
</dbReference>
<keyword evidence="1" id="KW-0418">Kinase</keyword>
<sequence>MFHMAHSIAACSALRWQPGIPMSVNRGNKLNKDLKLYLSQRFQKSSPDHELQQTIRDNLYRHAVPCTDGSWLWNFLIDMIYSQAIVWSPFGAQIASYLGEHGTITFDVMSNDQFVTWTKAPNVKEIKFDPAVCTTERAVDLSYAVSDRLGDGVDLKSAPVASQL</sequence>
<accession>A0A5A9NDS3</accession>
<evidence type="ECO:0000313" key="1">
    <source>
        <dbReference type="EMBL" id="KAA0707780.1"/>
    </source>
</evidence>
<dbReference type="PANTHER" id="PTHR10316">
    <property type="entry name" value="MEMBRANE ASSOCIATED GUANYLATE KINASE-RELATED"/>
    <property type="match status" value="1"/>
</dbReference>
<protein>
    <submittedName>
        <fullName evidence="1">Membrane-associated guanylate kinase, WW and PDZ domain-containing protein 1</fullName>
    </submittedName>
</protein>
<dbReference type="GO" id="GO:0005737">
    <property type="term" value="C:cytoplasm"/>
    <property type="evidence" value="ECO:0007669"/>
    <property type="project" value="TreeGrafter"/>
</dbReference>
<comment type="caution">
    <text evidence="1">The sequence shown here is derived from an EMBL/GenBank/DDBJ whole genome shotgun (WGS) entry which is preliminary data.</text>
</comment>
<dbReference type="PANTHER" id="PTHR10316:SF12">
    <property type="entry name" value="MEMBRANE-ASSOCIATED GUANYLATE KINASE, WW AND PDZ DOMAIN-CONTAINING PROTEIN 1"/>
    <property type="match status" value="1"/>
</dbReference>
<dbReference type="GO" id="GO:0007165">
    <property type="term" value="P:signal transduction"/>
    <property type="evidence" value="ECO:0007669"/>
    <property type="project" value="TreeGrafter"/>
</dbReference>
<evidence type="ECO:0000313" key="2">
    <source>
        <dbReference type="Proteomes" id="UP000324632"/>
    </source>
</evidence>
<proteinExistence type="predicted"/>
<dbReference type="Proteomes" id="UP000324632">
    <property type="component" value="Chromosome 19"/>
</dbReference>